<evidence type="ECO:0000313" key="4">
    <source>
        <dbReference type="Proteomes" id="UP000732858"/>
    </source>
</evidence>
<protein>
    <submittedName>
        <fullName evidence="3">Uncharacterized protein</fullName>
    </submittedName>
</protein>
<evidence type="ECO:0000313" key="3">
    <source>
        <dbReference type="EMBL" id="MBV6546172.1"/>
    </source>
</evidence>
<dbReference type="Proteomes" id="UP000732858">
    <property type="component" value="Unassembled WGS sequence"/>
</dbReference>
<feature type="transmembrane region" description="Helical" evidence="1">
    <location>
        <begin position="50"/>
        <end position="70"/>
    </location>
</feature>
<sequence length="78" mass="8405">MGKYKNFLYKLNPKVLSRIGDDLRQGGSLVGAGVTGMIILSDDVSASEGGVIIAIGLFMWIMGHLCIYAAEKIECINQ</sequence>
<gene>
    <name evidence="2" type="ORF">HT657_02590</name>
    <name evidence="3" type="ORF">HT672_02505</name>
</gene>
<evidence type="ECO:0000256" key="1">
    <source>
        <dbReference type="SAM" id="Phobius"/>
    </source>
</evidence>
<evidence type="ECO:0000313" key="2">
    <source>
        <dbReference type="EMBL" id="MBV6531044.1"/>
    </source>
</evidence>
<dbReference type="Proteomes" id="UP001196379">
    <property type="component" value="Unassembled WGS sequence"/>
</dbReference>
<reference evidence="3 5" key="1">
    <citation type="journal article" date="2021" name="Mol. Ecol.">
        <title>Polar bear-adapted Ursidibacter maritimus are remarkably conserved after generations in captivity.</title>
        <authorList>
            <person name="Espinosa-Gongora C."/>
            <person name="Hansen M.J."/>
            <person name="Bertelsen M.F."/>
            <person name="Bojesen A.M."/>
        </authorList>
    </citation>
    <scope>NUCLEOTIDE SEQUENCE</scope>
    <source>
        <strain evidence="3">Pb43105x</strain>
        <strain evidence="2 5">Pb43106</strain>
    </source>
</reference>
<dbReference type="EMBL" id="JABUMC010000003">
    <property type="protein sequence ID" value="MBV6546172.1"/>
    <property type="molecule type" value="Genomic_DNA"/>
</dbReference>
<keyword evidence="5" id="KW-1185">Reference proteome</keyword>
<organism evidence="3 4">
    <name type="scientific">Ursidibacter maritimus</name>
    <dbReference type="NCBI Taxonomy" id="1331689"/>
    <lineage>
        <taxon>Bacteria</taxon>
        <taxon>Pseudomonadati</taxon>
        <taxon>Pseudomonadota</taxon>
        <taxon>Gammaproteobacteria</taxon>
        <taxon>Pasteurellales</taxon>
        <taxon>Pasteurellaceae</taxon>
        <taxon>Ursidibacter</taxon>
    </lineage>
</organism>
<comment type="caution">
    <text evidence="3">The sequence shown here is derived from an EMBL/GenBank/DDBJ whole genome shotgun (WGS) entry which is preliminary data.</text>
</comment>
<dbReference type="GeneID" id="65548369"/>
<dbReference type="AlphaFoldDB" id="A0A949T461"/>
<accession>A0A949T461</accession>
<keyword evidence="1" id="KW-1133">Transmembrane helix</keyword>
<dbReference type="EMBL" id="JABULY010000001">
    <property type="protein sequence ID" value="MBV6531044.1"/>
    <property type="molecule type" value="Genomic_DNA"/>
</dbReference>
<dbReference type="OrthoDB" id="5679366at2"/>
<proteinExistence type="predicted"/>
<keyword evidence="1" id="KW-0472">Membrane</keyword>
<keyword evidence="1" id="KW-0812">Transmembrane</keyword>
<evidence type="ECO:0000313" key="5">
    <source>
        <dbReference type="Proteomes" id="UP001196379"/>
    </source>
</evidence>
<name>A0A949T461_9PAST</name>
<dbReference type="RefSeq" id="WP_157402559.1">
    <property type="nucleotide sequence ID" value="NZ_JABULY010000001.1"/>
</dbReference>